<protein>
    <submittedName>
        <fullName evidence="1">Uncharacterized protein</fullName>
    </submittedName>
</protein>
<proteinExistence type="predicted"/>
<evidence type="ECO:0000313" key="2">
    <source>
        <dbReference type="Proteomes" id="UP000550729"/>
    </source>
</evidence>
<dbReference type="InterPro" id="IPR016024">
    <property type="entry name" value="ARM-type_fold"/>
</dbReference>
<reference evidence="1 2" key="1">
    <citation type="submission" date="2020-04" db="EMBL/GenBank/DDBJ databases">
        <title>Gordonia sp. nov. TBRC 11910.</title>
        <authorList>
            <person name="Suriyachadkun C."/>
        </authorList>
    </citation>
    <scope>NUCLEOTIDE SEQUENCE [LARGE SCALE GENOMIC DNA]</scope>
    <source>
        <strain evidence="1 2">TBRC 11910</strain>
    </source>
</reference>
<gene>
    <name evidence="1" type="ORF">HH308_18890</name>
</gene>
<dbReference type="SUPFAM" id="SSF48371">
    <property type="entry name" value="ARM repeat"/>
    <property type="match status" value="1"/>
</dbReference>
<accession>A0A848KWU3</accession>
<comment type="caution">
    <text evidence="1">The sequence shown here is derived from an EMBL/GenBank/DDBJ whole genome shotgun (WGS) entry which is preliminary data.</text>
</comment>
<organism evidence="1 2">
    <name type="scientific">Gordonia asplenii</name>
    <dbReference type="NCBI Taxonomy" id="2725283"/>
    <lineage>
        <taxon>Bacteria</taxon>
        <taxon>Bacillati</taxon>
        <taxon>Actinomycetota</taxon>
        <taxon>Actinomycetes</taxon>
        <taxon>Mycobacteriales</taxon>
        <taxon>Gordoniaceae</taxon>
        <taxon>Gordonia</taxon>
    </lineage>
</organism>
<dbReference type="Proteomes" id="UP000550729">
    <property type="component" value="Unassembled WGS sequence"/>
</dbReference>
<dbReference type="AlphaFoldDB" id="A0A848KWU3"/>
<sequence>MDPLVFERLVADVAQSVYQLDEVHAYGRSGQWQGGLDIVGWKGARQIVYQVRRIDELTAEALETAVREYASPTRGKAGKRIPVARPFPDAEEFVLVTSWPNDDTAIANKLEALKGEFDGTLQVRLIDSHALSRDLRFFGAIVAGYFGPYWAETFCHYTLAPHAGIGDAAGLLDDPLAVIGEREAFDRATLILTSAPDDAAAAAASAAETYIRIANTLRERALPLAEAIAFQAISAYETAGDYSHAFNLALEAAVDEIESCSPVVESLRETDRLAGKLDAEQTGGAQSAVSLVRACANWFERGYEVTEAIETLTKLIEHSSPHCARVGLLVAEQILTDEDDRDDHATLLATLRKLPDQLIGAERVRLRCAVADLAIMVGASPRDAYESLRDESFTNDGVRALVERRFGRACAYVGDDTSAINAYRRAVMHGWHAGYGGDVRKALRSIASVTQVNPLFGPNTLATRAMAGARATTNRDQLISGASEANINTLDNIANNDVPNAVRWAHHWLRLERINGAERDEGYARRNYARALQSADRHVSAVRQYINLGSRKLAGQAADSLDEFLDVTEQFSSPSESRRAAAAEVIAATTDLLPDIEVVTVATALTELFLRATDPTSSIDADDAIAALKAMSSLGQRLPETAALDIFDAATKLVPREINHYRYIDDELLNYFIVVTQHHPTLRNDAITQLLEMLRQDVGHTESRITTFLGDVADIRERIERIAREEDNATAGRILARWQVATPPAAAYARERIEKLMEEPLNIPKNTYFGGRQCTEASVALIANVTAGDGADIASFLQPWLNHLISRIRNTYMSAEERIDAAIAAGCLISHLESPERELIFNACIEQFDSPQFSAFDLIERANYQDPLARFKFGDGGTTFQAMMLLTAAEASSNANEAAAVLHRLRGQIRITATEPRIADLTAHTAMTAEAYDLVNELALNAQPSVRMAAARLWAQSPSRNDAIGEFLSSDPITAVRRELAAAVTAQQSNPVFEPIIATLKADRYASVRNAVTRGE</sequence>
<name>A0A848KWU3_9ACTN</name>
<dbReference type="RefSeq" id="WP_170195791.1">
    <property type="nucleotide sequence ID" value="NZ_JABBNB010000021.1"/>
</dbReference>
<keyword evidence="2" id="KW-1185">Reference proteome</keyword>
<evidence type="ECO:0000313" key="1">
    <source>
        <dbReference type="EMBL" id="NMO03284.1"/>
    </source>
</evidence>
<dbReference type="EMBL" id="JABBNB010000021">
    <property type="protein sequence ID" value="NMO03284.1"/>
    <property type="molecule type" value="Genomic_DNA"/>
</dbReference>